<evidence type="ECO:0000256" key="1">
    <source>
        <dbReference type="SAM" id="MobiDB-lite"/>
    </source>
</evidence>
<evidence type="ECO:0000313" key="3">
    <source>
        <dbReference type="Proteomes" id="UP001153269"/>
    </source>
</evidence>
<keyword evidence="3" id="KW-1185">Reference proteome</keyword>
<protein>
    <submittedName>
        <fullName evidence="2">Uncharacterized protein</fullName>
    </submittedName>
</protein>
<organism evidence="2 3">
    <name type="scientific">Pleuronectes platessa</name>
    <name type="common">European plaice</name>
    <dbReference type="NCBI Taxonomy" id="8262"/>
    <lineage>
        <taxon>Eukaryota</taxon>
        <taxon>Metazoa</taxon>
        <taxon>Chordata</taxon>
        <taxon>Craniata</taxon>
        <taxon>Vertebrata</taxon>
        <taxon>Euteleostomi</taxon>
        <taxon>Actinopterygii</taxon>
        <taxon>Neopterygii</taxon>
        <taxon>Teleostei</taxon>
        <taxon>Neoteleostei</taxon>
        <taxon>Acanthomorphata</taxon>
        <taxon>Carangaria</taxon>
        <taxon>Pleuronectiformes</taxon>
        <taxon>Pleuronectoidei</taxon>
        <taxon>Pleuronectidae</taxon>
        <taxon>Pleuronectes</taxon>
    </lineage>
</organism>
<proteinExistence type="predicted"/>
<accession>A0A9N7VP82</accession>
<dbReference type="AlphaFoldDB" id="A0A9N7VP82"/>
<reference evidence="2" key="1">
    <citation type="submission" date="2020-03" db="EMBL/GenBank/DDBJ databases">
        <authorList>
            <person name="Weist P."/>
        </authorList>
    </citation>
    <scope>NUCLEOTIDE SEQUENCE</scope>
</reference>
<dbReference type="EMBL" id="CADEAL010004147">
    <property type="protein sequence ID" value="CAB1452877.1"/>
    <property type="molecule type" value="Genomic_DNA"/>
</dbReference>
<name>A0A9N7VP82_PLEPL</name>
<feature type="region of interest" description="Disordered" evidence="1">
    <location>
        <begin position="33"/>
        <end position="57"/>
    </location>
</feature>
<dbReference type="Proteomes" id="UP001153269">
    <property type="component" value="Unassembled WGS sequence"/>
</dbReference>
<gene>
    <name evidence="2" type="ORF">PLEPLA_LOCUS40627</name>
</gene>
<evidence type="ECO:0000313" key="2">
    <source>
        <dbReference type="EMBL" id="CAB1452877.1"/>
    </source>
</evidence>
<comment type="caution">
    <text evidence="2">The sequence shown here is derived from an EMBL/GenBank/DDBJ whole genome shotgun (WGS) entry which is preliminary data.</text>
</comment>
<sequence length="131" mass="14127">MFLLCCCHRPLRTRVALELMGLPLGCFSPQMGTAGGHPPPRAEGVKPSPLPHQASASSPCSCLPVPLHRCRGCAFSLLHSTALPPNRRGSERGSSRRGWTTVVSTVRLVSALREQRAKGGCYTEAKRQRPA</sequence>